<dbReference type="RefSeq" id="WP_096430251.1">
    <property type="nucleotide sequence ID" value="NZ_AP018042.1"/>
</dbReference>
<dbReference type="EMBL" id="AP018042">
    <property type="protein sequence ID" value="BAX81182.1"/>
    <property type="molecule type" value="Genomic_DNA"/>
</dbReference>
<dbReference type="Gene3D" id="1.50.10.140">
    <property type="match status" value="1"/>
</dbReference>
<dbReference type="Pfam" id="PF10091">
    <property type="entry name" value="Glycoamylase"/>
    <property type="match status" value="1"/>
</dbReference>
<gene>
    <name evidence="2" type="ORF">ALGA_2877</name>
</gene>
<reference evidence="2 3" key="1">
    <citation type="journal article" date="2018" name="Mar. Genomics">
        <title>Complete genome sequence of Marinifilaceae bacterium strain SPP2, isolated from the Antarctic marine sediment.</title>
        <authorList>
            <person name="Watanabe M."/>
            <person name="Kojima H."/>
            <person name="Fukui M."/>
        </authorList>
    </citation>
    <scope>NUCLEOTIDE SEQUENCE [LARGE SCALE GENOMIC DNA]</scope>
    <source>
        <strain evidence="2 3">SPP2</strain>
    </source>
</reference>
<sequence>MNYTILLSLFMLLSSCGKDKEVNIPENDTTNDGPRIYQGLSDGMLLDTIQYYTFQYFWDGAEPNSGLAPERIQLSGIYPQNDQHVVTTGGSGFGLMAILVGIDRGFISRDEGIQRFEKIAGFLEEADRFHGAWPHWMDGKTGKVVPFGQKDNGGDLVETSFLAQGLICVQEYFKTGSEREKQLSERVKNLWHDIEFNWYEKGDSNVLYWHWSPDYAWQMNFPLEGYNECLITYITGASSPSHSIKADSYHKGWARDGNIVQPSSKYGYTLDLKHNGNHSAGGPLFWAHYSYLGFNPSISSDKYANYWDINVAHTMINRAYCIQNPKKFEGYGENLWGLTASYSIKGYRAWEDGGGRDRNDLIASDLYLGYTAHSPDQDFGIISPTAALSSFPYAPEECMKVAKNIYFELGDKTFGKYGPYDAFSVEHNWYPRSYLAIDQGPIVCMIENYRTGLLWDLFMNCPEVKEGLNKLDFIIEQ</sequence>
<organism evidence="2 3">
    <name type="scientific">Labilibaculum antarcticum</name>
    <dbReference type="NCBI Taxonomy" id="1717717"/>
    <lineage>
        <taxon>Bacteria</taxon>
        <taxon>Pseudomonadati</taxon>
        <taxon>Bacteroidota</taxon>
        <taxon>Bacteroidia</taxon>
        <taxon>Marinilabiliales</taxon>
        <taxon>Marinifilaceae</taxon>
        <taxon>Labilibaculum</taxon>
    </lineage>
</organism>
<dbReference type="InterPro" id="IPR016883">
    <property type="entry name" value="UCP028431"/>
</dbReference>
<keyword evidence="3" id="KW-1185">Reference proteome</keyword>
<evidence type="ECO:0000259" key="1">
    <source>
        <dbReference type="Pfam" id="PF10091"/>
    </source>
</evidence>
<dbReference type="InterPro" id="IPR019282">
    <property type="entry name" value="Glycoamylase-like_cons_dom"/>
</dbReference>
<evidence type="ECO:0000313" key="2">
    <source>
        <dbReference type="EMBL" id="BAX81182.1"/>
    </source>
</evidence>
<name>A0A1Y1CMJ5_9BACT</name>
<reference evidence="3" key="2">
    <citation type="journal article" date="2020" name="Antonie Van Leeuwenhoek">
        <title>Labilibaculum antarcticum sp. nov., a novel facultative anaerobic, psychrotorelant bacterium isolated from marine sediment of Antarctica.</title>
        <authorList>
            <person name="Watanabe M."/>
            <person name="Kojima H."/>
            <person name="Fukui M."/>
        </authorList>
    </citation>
    <scope>NUCLEOTIDE SEQUENCE [LARGE SCALE GENOMIC DNA]</scope>
    <source>
        <strain evidence="3">SPP2</strain>
    </source>
</reference>
<protein>
    <recommendedName>
        <fullName evidence="1">Glycoamylase-like domain-containing protein</fullName>
    </recommendedName>
</protein>
<feature type="domain" description="Glycoamylase-like" evidence="1">
    <location>
        <begin position="220"/>
        <end position="462"/>
    </location>
</feature>
<dbReference type="AlphaFoldDB" id="A0A1Y1CMJ5"/>
<accession>A0A1Y1CMJ5</accession>
<dbReference type="OrthoDB" id="5937621at2"/>
<evidence type="ECO:0000313" key="3">
    <source>
        <dbReference type="Proteomes" id="UP000218267"/>
    </source>
</evidence>
<dbReference type="KEGG" id="mbas:ALGA_2877"/>
<dbReference type="Proteomes" id="UP000218267">
    <property type="component" value="Chromosome"/>
</dbReference>
<dbReference type="PIRSF" id="PIRSF028431">
    <property type="entry name" value="UCP028431"/>
    <property type="match status" value="1"/>
</dbReference>
<proteinExistence type="predicted"/>